<dbReference type="InterPro" id="IPR001769">
    <property type="entry name" value="Gingipain"/>
</dbReference>
<feature type="domain" description="Gingipain" evidence="2">
    <location>
        <begin position="169"/>
        <end position="261"/>
    </location>
</feature>
<dbReference type="Pfam" id="PF01364">
    <property type="entry name" value="Peptidase_C25"/>
    <property type="match status" value="1"/>
</dbReference>
<sequence>MFFLRKHLLIALFIFTSFCLAENHNFSVTPKIHPEINSLHWKHSATNTALDINGIEIDIFNWRIAADSKESVTVELVNPVWEFVSWNDNKLVLPNIIKISDPVNYRGTPTIYIQVTPWRIIDNQIEVLTSGKISITGDPVDFPINYSHPFLLNDNDYKLSRSSTSETEYLIITPSYLASAAQALADMHADSVDDILQLNTEVVTIEDISIDVSGNEIRDYIIQRIEDDLLDGFLALRFLLLFGDEIDIPPIDNGNYPSDDF</sequence>
<protein>
    <recommendedName>
        <fullName evidence="2">Gingipain domain-containing protein</fullName>
    </recommendedName>
</protein>
<name>A0A382IA06_9ZZZZ</name>
<feature type="non-terminal residue" evidence="3">
    <location>
        <position position="261"/>
    </location>
</feature>
<dbReference type="GO" id="GO:0008234">
    <property type="term" value="F:cysteine-type peptidase activity"/>
    <property type="evidence" value="ECO:0007669"/>
    <property type="project" value="InterPro"/>
</dbReference>
<evidence type="ECO:0000256" key="1">
    <source>
        <dbReference type="ARBA" id="ARBA00022729"/>
    </source>
</evidence>
<proteinExistence type="predicted"/>
<dbReference type="AlphaFoldDB" id="A0A382IA06"/>
<dbReference type="SUPFAM" id="SSF52129">
    <property type="entry name" value="Caspase-like"/>
    <property type="match status" value="1"/>
</dbReference>
<evidence type="ECO:0000259" key="2">
    <source>
        <dbReference type="Pfam" id="PF01364"/>
    </source>
</evidence>
<dbReference type="EMBL" id="UINC01066110">
    <property type="protein sequence ID" value="SVB96470.1"/>
    <property type="molecule type" value="Genomic_DNA"/>
</dbReference>
<gene>
    <name evidence="3" type="ORF">METZ01_LOCUS249324</name>
</gene>
<dbReference type="InterPro" id="IPR029031">
    <property type="entry name" value="Gingipain_N_sf"/>
</dbReference>
<reference evidence="3" key="1">
    <citation type="submission" date="2018-05" db="EMBL/GenBank/DDBJ databases">
        <authorList>
            <person name="Lanie J.A."/>
            <person name="Ng W.-L."/>
            <person name="Kazmierczak K.M."/>
            <person name="Andrzejewski T.M."/>
            <person name="Davidsen T.M."/>
            <person name="Wayne K.J."/>
            <person name="Tettelin H."/>
            <person name="Glass J.I."/>
            <person name="Rusch D."/>
            <person name="Podicherti R."/>
            <person name="Tsui H.-C.T."/>
            <person name="Winkler M.E."/>
        </authorList>
    </citation>
    <scope>NUCLEOTIDE SEQUENCE</scope>
</reference>
<dbReference type="Gene3D" id="3.40.50.10390">
    <property type="entry name" value="Gingipain r, domain 1"/>
    <property type="match status" value="1"/>
</dbReference>
<dbReference type="InterPro" id="IPR029030">
    <property type="entry name" value="Caspase-like_dom_sf"/>
</dbReference>
<accession>A0A382IA06</accession>
<keyword evidence="1" id="KW-0732">Signal</keyword>
<organism evidence="3">
    <name type="scientific">marine metagenome</name>
    <dbReference type="NCBI Taxonomy" id="408172"/>
    <lineage>
        <taxon>unclassified sequences</taxon>
        <taxon>metagenomes</taxon>
        <taxon>ecological metagenomes</taxon>
    </lineage>
</organism>
<evidence type="ECO:0000313" key="3">
    <source>
        <dbReference type="EMBL" id="SVB96470.1"/>
    </source>
</evidence>
<dbReference type="GO" id="GO:0006508">
    <property type="term" value="P:proteolysis"/>
    <property type="evidence" value="ECO:0007669"/>
    <property type="project" value="InterPro"/>
</dbReference>